<feature type="region of interest" description="Disordered" evidence="5">
    <location>
        <begin position="83"/>
        <end position="103"/>
    </location>
</feature>
<evidence type="ECO:0000256" key="4">
    <source>
        <dbReference type="PROSITE-ProRule" id="PRU00125"/>
    </source>
</evidence>
<dbReference type="InterPro" id="IPR051618">
    <property type="entry name" value="Actin-binding_LIM"/>
</dbReference>
<gene>
    <name evidence="8" type="primary">Ablim3</name>
    <name evidence="8" type="ORF">GZH46_02181</name>
</gene>
<proteinExistence type="predicted"/>
<feature type="compositionally biased region" description="Basic and acidic residues" evidence="5">
    <location>
        <begin position="384"/>
        <end position="394"/>
    </location>
</feature>
<reference evidence="8 9" key="1">
    <citation type="submission" date="2020-10" db="EMBL/GenBank/DDBJ databases">
        <authorList>
            <person name="Klimov P.B."/>
            <person name="Dyachkov S.M."/>
            <person name="Chetverikov P.E."/>
        </authorList>
    </citation>
    <scope>NUCLEOTIDE SEQUENCE [LARGE SCALE GENOMIC DNA]</scope>
    <source>
        <strain evidence="8">BMOC 18-1129-001#AD2665</strain>
        <tissue evidence="8">Entire mites</tissue>
    </source>
</reference>
<evidence type="ECO:0000259" key="6">
    <source>
        <dbReference type="PROSITE" id="PS50023"/>
    </source>
</evidence>
<feature type="region of interest" description="Disordered" evidence="5">
    <location>
        <begin position="304"/>
        <end position="444"/>
    </location>
</feature>
<organism evidence="8 9">
    <name type="scientific">Fragariocoptes setiger</name>
    <dbReference type="NCBI Taxonomy" id="1670756"/>
    <lineage>
        <taxon>Eukaryota</taxon>
        <taxon>Metazoa</taxon>
        <taxon>Ecdysozoa</taxon>
        <taxon>Arthropoda</taxon>
        <taxon>Chelicerata</taxon>
        <taxon>Arachnida</taxon>
        <taxon>Acari</taxon>
        <taxon>Acariformes</taxon>
        <taxon>Trombidiformes</taxon>
        <taxon>Prostigmata</taxon>
        <taxon>Eupodina</taxon>
        <taxon>Eriophyoidea</taxon>
        <taxon>Phytoptidae</taxon>
        <taxon>Fragariocoptes</taxon>
    </lineage>
</organism>
<dbReference type="SUPFAM" id="SSF57716">
    <property type="entry name" value="Glucocorticoid receptor-like (DNA-binding domain)"/>
    <property type="match status" value="3"/>
</dbReference>
<feature type="domain" description="LIM zinc-binding" evidence="6">
    <location>
        <begin position="110"/>
        <end position="169"/>
    </location>
</feature>
<keyword evidence="2 4" id="KW-0862">Zinc</keyword>
<feature type="compositionally biased region" description="Basic and acidic residues" evidence="5">
    <location>
        <begin position="422"/>
        <end position="440"/>
    </location>
</feature>
<dbReference type="PANTHER" id="PTHR24213:SF9">
    <property type="entry name" value="UNCOORDINATED 115A, ISOFORM B-RELATED"/>
    <property type="match status" value="1"/>
</dbReference>
<dbReference type="SUPFAM" id="SSF47050">
    <property type="entry name" value="VHP, Villin headpiece domain"/>
    <property type="match status" value="1"/>
</dbReference>
<evidence type="ECO:0000256" key="3">
    <source>
        <dbReference type="ARBA" id="ARBA00023038"/>
    </source>
</evidence>
<evidence type="ECO:0000313" key="9">
    <source>
        <dbReference type="Proteomes" id="UP000825002"/>
    </source>
</evidence>
<feature type="region of interest" description="Disordered" evidence="5">
    <location>
        <begin position="43"/>
        <end position="67"/>
    </location>
</feature>
<dbReference type="Proteomes" id="UP000825002">
    <property type="component" value="Unassembled WGS sequence"/>
</dbReference>
<dbReference type="PROSITE" id="PS51089">
    <property type="entry name" value="HP"/>
    <property type="match status" value="1"/>
</dbReference>
<accession>A0ABQ7S7A2</accession>
<dbReference type="InterPro" id="IPR001781">
    <property type="entry name" value="Znf_LIM"/>
</dbReference>
<dbReference type="Pfam" id="PF00412">
    <property type="entry name" value="LIM"/>
    <property type="match status" value="2"/>
</dbReference>
<dbReference type="InterPro" id="IPR036886">
    <property type="entry name" value="Villin_headpiece_dom_sf"/>
</dbReference>
<dbReference type="Pfam" id="PF02209">
    <property type="entry name" value="VHP"/>
    <property type="match status" value="1"/>
</dbReference>
<evidence type="ECO:0000256" key="2">
    <source>
        <dbReference type="ARBA" id="ARBA00022833"/>
    </source>
</evidence>
<feature type="region of interest" description="Disordered" evidence="5">
    <location>
        <begin position="470"/>
        <end position="529"/>
    </location>
</feature>
<dbReference type="PROSITE" id="PS00478">
    <property type="entry name" value="LIM_DOMAIN_1"/>
    <property type="match status" value="2"/>
</dbReference>
<comment type="caution">
    <text evidence="8">The sequence shown here is derived from an EMBL/GenBank/DDBJ whole genome shotgun (WGS) entry which is preliminary data.</text>
</comment>
<name>A0ABQ7S7A2_9ACAR</name>
<keyword evidence="3 4" id="KW-0440">LIM domain</keyword>
<dbReference type="CDD" id="cd09329">
    <property type="entry name" value="LIM3_abLIM"/>
    <property type="match status" value="1"/>
</dbReference>
<dbReference type="PROSITE" id="PS50023">
    <property type="entry name" value="LIM_DOMAIN_2"/>
    <property type="match status" value="1"/>
</dbReference>
<evidence type="ECO:0000259" key="7">
    <source>
        <dbReference type="PROSITE" id="PS51089"/>
    </source>
</evidence>
<feature type="compositionally biased region" description="Low complexity" evidence="5">
    <location>
        <begin position="323"/>
        <end position="336"/>
    </location>
</feature>
<dbReference type="Gene3D" id="1.10.950.10">
    <property type="entry name" value="Villin headpiece domain"/>
    <property type="match status" value="1"/>
</dbReference>
<dbReference type="Gene3D" id="2.10.110.10">
    <property type="entry name" value="Cysteine Rich Protein"/>
    <property type="match status" value="2"/>
</dbReference>
<keyword evidence="9" id="KW-1185">Reference proteome</keyword>
<evidence type="ECO:0000256" key="5">
    <source>
        <dbReference type="SAM" id="MobiDB-lite"/>
    </source>
</evidence>
<dbReference type="InterPro" id="IPR003128">
    <property type="entry name" value="Villin_headpiece"/>
</dbReference>
<dbReference type="EMBL" id="JAIFTH010000549">
    <property type="protein sequence ID" value="KAG9509305.1"/>
    <property type="molecule type" value="Genomic_DNA"/>
</dbReference>
<dbReference type="SMART" id="SM00153">
    <property type="entry name" value="VHP"/>
    <property type="match status" value="1"/>
</dbReference>
<feature type="compositionally biased region" description="Low complexity" evidence="5">
    <location>
        <begin position="518"/>
        <end position="529"/>
    </location>
</feature>
<sequence>MVTTKKIYCTRCTKKCSGSVLRVQDQYYHIKCFEMQKKEQHRALSSRESGKADTLPIDRTSDSAYDAGSRSATIDHFTSIGKTSMSNGTDNGYGETDRKSNNSSRAAKRPLCLGCNKQIQDGKALIALDAQWHIWCFKCIECGTVLHGEYVARDGKPYCERDYEKLFGIVCVYCKRYITGKVLQAGQNHHFHPSCARCSKCGDPFVPGEEMYLQSEVIWHPRCGPGPEARIEDIVVDNPHLNAQFRNNRATSPSLSSVRSRSTSPYSFMARQYGNTSTGFSDADQGIGDLSRIYSSSYLTADPPEGYLKRPIEPNPPKSPQFSRPMSIRSRSSSRSGARDRSLPRPAMQVMVESLHGSTPRPRSPSMQNEEPKELAQYPAAKRPSPDEVPKIEQPDFPAPPFPYQGKQSEGADQESPASPEEAEKSSDDEQLRKEEEELAKIATGIGKVFLEKVRERERLRAWKRAHLDPRNASRTPSATRELPSRLRYDNPLNASPSRDQSRSRGDYDLDGAGSSLTRSPTARSPAPSSALNYYKVVPSMNSAPKPGYGLSSGGSASMDRNRSSDYLAHTMPHSESHYGHRAGYYSTASNSNTICNSYLRRSMPNVNFHMQQDGTGAAPKLYPYHLLITSNYRLPPDVDRCHLERHLSNEEFHYIFNCDRLEFYRLPEWRQKELKRRAKLF</sequence>
<keyword evidence="1 4" id="KW-0479">Metal-binding</keyword>
<evidence type="ECO:0000313" key="8">
    <source>
        <dbReference type="EMBL" id="KAG9509305.1"/>
    </source>
</evidence>
<dbReference type="SMART" id="SM00132">
    <property type="entry name" value="LIM"/>
    <property type="match status" value="2"/>
</dbReference>
<feature type="domain" description="HP" evidence="7">
    <location>
        <begin position="617"/>
        <end position="682"/>
    </location>
</feature>
<evidence type="ECO:0000256" key="1">
    <source>
        <dbReference type="ARBA" id="ARBA00022723"/>
    </source>
</evidence>
<dbReference type="PANTHER" id="PTHR24213">
    <property type="entry name" value="ACTIN-BINDING LIM PROTEIN"/>
    <property type="match status" value="1"/>
</dbReference>
<protein>
    <submittedName>
        <fullName evidence="8">Actin-binding LIM protein 3</fullName>
    </submittedName>
</protein>